<gene>
    <name evidence="2" type="ORF">XENORESO_007833</name>
</gene>
<keyword evidence="3" id="KW-1185">Reference proteome</keyword>
<protein>
    <submittedName>
        <fullName evidence="2">Uncharacterized protein</fullName>
    </submittedName>
</protein>
<organism evidence="2 3">
    <name type="scientific">Xenotaenia resolanae</name>
    <dbReference type="NCBI Taxonomy" id="208358"/>
    <lineage>
        <taxon>Eukaryota</taxon>
        <taxon>Metazoa</taxon>
        <taxon>Chordata</taxon>
        <taxon>Craniata</taxon>
        <taxon>Vertebrata</taxon>
        <taxon>Euteleostomi</taxon>
        <taxon>Actinopterygii</taxon>
        <taxon>Neopterygii</taxon>
        <taxon>Teleostei</taxon>
        <taxon>Neoteleostei</taxon>
        <taxon>Acanthomorphata</taxon>
        <taxon>Ovalentaria</taxon>
        <taxon>Atherinomorphae</taxon>
        <taxon>Cyprinodontiformes</taxon>
        <taxon>Goodeidae</taxon>
        <taxon>Xenotaenia</taxon>
    </lineage>
</organism>
<evidence type="ECO:0000313" key="2">
    <source>
        <dbReference type="EMBL" id="MEQ2270672.1"/>
    </source>
</evidence>
<dbReference type="Proteomes" id="UP001444071">
    <property type="component" value="Unassembled WGS sequence"/>
</dbReference>
<evidence type="ECO:0000256" key="1">
    <source>
        <dbReference type="SAM" id="MobiDB-lite"/>
    </source>
</evidence>
<comment type="caution">
    <text evidence="2">The sequence shown here is derived from an EMBL/GenBank/DDBJ whole genome shotgun (WGS) entry which is preliminary data.</text>
</comment>
<reference evidence="2 3" key="1">
    <citation type="submission" date="2021-06" db="EMBL/GenBank/DDBJ databases">
        <authorList>
            <person name="Palmer J.M."/>
        </authorList>
    </citation>
    <scope>NUCLEOTIDE SEQUENCE [LARGE SCALE GENOMIC DNA]</scope>
    <source>
        <strain evidence="2 3">XR_2019</strain>
        <tissue evidence="2">Muscle</tissue>
    </source>
</reference>
<feature type="region of interest" description="Disordered" evidence="1">
    <location>
        <begin position="81"/>
        <end position="100"/>
    </location>
</feature>
<evidence type="ECO:0000313" key="3">
    <source>
        <dbReference type="Proteomes" id="UP001444071"/>
    </source>
</evidence>
<dbReference type="EMBL" id="JAHRIM010060306">
    <property type="protein sequence ID" value="MEQ2270672.1"/>
    <property type="molecule type" value="Genomic_DNA"/>
</dbReference>
<accession>A0ABV0WNW8</accession>
<proteinExistence type="predicted"/>
<name>A0ABV0WNW8_9TELE</name>
<sequence length="119" mass="12971">MKSRKQKQKKSVKGQIHLHSSVFLCQRNPAVDYIQIISQSVGRSFSTASSIVNRGEAGACLQQTMGGRWGTPWTGRQSIAGQHGHTQNKQPLTHSFTPKGATVQPSRLLVSFHISASGM</sequence>
<feature type="compositionally biased region" description="Polar residues" evidence="1">
    <location>
        <begin position="81"/>
        <end position="96"/>
    </location>
</feature>